<dbReference type="AlphaFoldDB" id="A0A066WIH8"/>
<dbReference type="PANTHER" id="PTHR28626">
    <property type="entry name" value="SRR1-LIKE PROTEIN"/>
    <property type="match status" value="1"/>
</dbReference>
<reference evidence="3 4" key="1">
    <citation type="submission" date="2014-05" db="EMBL/GenBank/DDBJ databases">
        <title>Draft genome sequence of a rare smut relative, Tilletiaria anomala UBC 951.</title>
        <authorList>
            <consortium name="DOE Joint Genome Institute"/>
            <person name="Toome M."/>
            <person name="Kuo A."/>
            <person name="Henrissat B."/>
            <person name="Lipzen A."/>
            <person name="Tritt A."/>
            <person name="Yoshinaga Y."/>
            <person name="Zane M."/>
            <person name="Barry K."/>
            <person name="Grigoriev I.V."/>
            <person name="Spatafora J.W."/>
            <person name="Aimea M.C."/>
        </authorList>
    </citation>
    <scope>NUCLEOTIDE SEQUENCE [LARGE SCALE GENOMIC DNA]</scope>
    <source>
        <strain evidence="3 4">UBC 951</strain>
    </source>
</reference>
<keyword evidence="4" id="KW-1185">Reference proteome</keyword>
<dbReference type="EMBL" id="JMSN01000018">
    <property type="protein sequence ID" value="KDN50824.1"/>
    <property type="molecule type" value="Genomic_DNA"/>
</dbReference>
<evidence type="ECO:0000256" key="1">
    <source>
        <dbReference type="ARBA" id="ARBA00009856"/>
    </source>
</evidence>
<dbReference type="HOGENOM" id="CLU_062516_2_0_1"/>
<comment type="similarity">
    <text evidence="1">Belongs to the SRR1 family.</text>
</comment>
<dbReference type="InParanoid" id="A0A066WIH8"/>
<dbReference type="Pfam" id="PF07985">
    <property type="entry name" value="SRR1"/>
    <property type="match status" value="1"/>
</dbReference>
<name>A0A066WIH8_TILAU</name>
<feature type="domain" description="SRR1-like" evidence="2">
    <location>
        <begin position="18"/>
        <end position="188"/>
    </location>
</feature>
<dbReference type="OMA" id="SALXIAR"/>
<evidence type="ECO:0000313" key="3">
    <source>
        <dbReference type="EMBL" id="KDN50824.1"/>
    </source>
</evidence>
<dbReference type="InterPro" id="IPR012942">
    <property type="entry name" value="SRR1-like"/>
</dbReference>
<sequence>MAIATDCLSHVRSFIPHERLNIQKIVCLGLGPVRDSRAAQLQLAFLLLLREVLVETSGTSGDQVPTVAFDPIFDEDDWAVLSNYSVLSCKDAEEDDRLVASQSTVFFMPHCERTLYEKLWSLNSLRDTSHNVILIGNDHQLYDMSATDSHLAAEAPSIARLLPRLKCYPIPDAPKPMTEAFQSQAFQWVADAPAAERLP</sequence>
<proteinExistence type="inferred from homology"/>
<protein>
    <recommendedName>
        <fullName evidence="2">SRR1-like domain-containing protein</fullName>
    </recommendedName>
</protein>
<comment type="caution">
    <text evidence="3">The sequence shown here is derived from an EMBL/GenBank/DDBJ whole genome shotgun (WGS) entry which is preliminary data.</text>
</comment>
<evidence type="ECO:0000313" key="4">
    <source>
        <dbReference type="Proteomes" id="UP000027361"/>
    </source>
</evidence>
<dbReference type="PANTHER" id="PTHR28626:SF3">
    <property type="entry name" value="SRR1-LIKE PROTEIN"/>
    <property type="match status" value="1"/>
</dbReference>
<dbReference type="InterPro" id="IPR040044">
    <property type="entry name" value="SRR1L"/>
</dbReference>
<dbReference type="GO" id="GO:0005634">
    <property type="term" value="C:nucleus"/>
    <property type="evidence" value="ECO:0007669"/>
    <property type="project" value="TreeGrafter"/>
</dbReference>
<dbReference type="GO" id="GO:0005737">
    <property type="term" value="C:cytoplasm"/>
    <property type="evidence" value="ECO:0007669"/>
    <property type="project" value="TreeGrafter"/>
</dbReference>
<dbReference type="GeneID" id="25264041"/>
<dbReference type="FunCoup" id="A0A066WIH8">
    <property type="interactions" value="112"/>
</dbReference>
<dbReference type="Proteomes" id="UP000027361">
    <property type="component" value="Unassembled WGS sequence"/>
</dbReference>
<dbReference type="RefSeq" id="XP_013244576.1">
    <property type="nucleotide sequence ID" value="XM_013389122.1"/>
</dbReference>
<evidence type="ECO:0000259" key="2">
    <source>
        <dbReference type="Pfam" id="PF07985"/>
    </source>
</evidence>
<gene>
    <name evidence="3" type="ORF">K437DRAFT_254993</name>
</gene>
<organism evidence="3 4">
    <name type="scientific">Tilletiaria anomala (strain ATCC 24038 / CBS 436.72 / UBC 951)</name>
    <dbReference type="NCBI Taxonomy" id="1037660"/>
    <lineage>
        <taxon>Eukaryota</taxon>
        <taxon>Fungi</taxon>
        <taxon>Dikarya</taxon>
        <taxon>Basidiomycota</taxon>
        <taxon>Ustilaginomycotina</taxon>
        <taxon>Exobasidiomycetes</taxon>
        <taxon>Georgefischeriales</taxon>
        <taxon>Tilletiariaceae</taxon>
        <taxon>Tilletiaria</taxon>
    </lineage>
</organism>
<accession>A0A066WIH8</accession>
<dbReference type="OrthoDB" id="551431at2759"/>